<dbReference type="GO" id="GO:0005200">
    <property type="term" value="F:structural constituent of cytoskeleton"/>
    <property type="evidence" value="ECO:0007669"/>
    <property type="project" value="TreeGrafter"/>
</dbReference>
<dbReference type="Proteomes" id="UP000288216">
    <property type="component" value="Unassembled WGS sequence"/>
</dbReference>
<dbReference type="GO" id="GO:0045109">
    <property type="term" value="P:intermediate filament organization"/>
    <property type="evidence" value="ECO:0007669"/>
    <property type="project" value="TreeGrafter"/>
</dbReference>
<feature type="region of interest" description="Disordered" evidence="6">
    <location>
        <begin position="23"/>
        <end position="48"/>
    </location>
</feature>
<dbReference type="Gene3D" id="1.20.5.500">
    <property type="entry name" value="Single helix bin"/>
    <property type="match status" value="1"/>
</dbReference>
<gene>
    <name evidence="8" type="ORF">scyTo_0011556</name>
</gene>
<dbReference type="FunFam" id="1.20.5.170:FF:000002">
    <property type="entry name" value="Type I keratin KA11"/>
    <property type="match status" value="1"/>
</dbReference>
<dbReference type="AlphaFoldDB" id="A0A401NQ94"/>
<proteinExistence type="inferred from homology"/>
<dbReference type="FunFam" id="1.20.5.1160:FF:000001">
    <property type="entry name" value="Keratin type II"/>
    <property type="match status" value="1"/>
</dbReference>
<dbReference type="FunFam" id="1.20.5.500:FF:000001">
    <property type="entry name" value="Type II keratin 23"/>
    <property type="match status" value="1"/>
</dbReference>
<dbReference type="InterPro" id="IPR039008">
    <property type="entry name" value="IF_rod_dom"/>
</dbReference>
<dbReference type="GO" id="GO:0005737">
    <property type="term" value="C:cytoplasm"/>
    <property type="evidence" value="ECO:0007669"/>
    <property type="project" value="TreeGrafter"/>
</dbReference>
<feature type="region of interest" description="Disordered" evidence="6">
    <location>
        <begin position="423"/>
        <end position="455"/>
    </location>
</feature>
<accession>A0A401NQ94</accession>
<dbReference type="PROSITE" id="PS00226">
    <property type="entry name" value="IF_ROD_1"/>
    <property type="match status" value="1"/>
</dbReference>
<feature type="domain" description="IF rod" evidence="7">
    <location>
        <begin position="79"/>
        <end position="389"/>
    </location>
</feature>
<evidence type="ECO:0000256" key="3">
    <source>
        <dbReference type="ARBA" id="ARBA00061646"/>
    </source>
</evidence>
<evidence type="ECO:0000256" key="2">
    <source>
        <dbReference type="ARBA" id="ARBA00023054"/>
    </source>
</evidence>
<dbReference type="Pfam" id="PF00038">
    <property type="entry name" value="Filament"/>
    <property type="match status" value="1"/>
</dbReference>
<dbReference type="Gene3D" id="1.20.5.170">
    <property type="match status" value="1"/>
</dbReference>
<dbReference type="SUPFAM" id="SSF64593">
    <property type="entry name" value="Intermediate filament protein, coiled coil region"/>
    <property type="match status" value="2"/>
</dbReference>
<dbReference type="OrthoDB" id="2441647at2759"/>
<keyword evidence="1 4" id="KW-0403">Intermediate filament</keyword>
<evidence type="ECO:0000313" key="9">
    <source>
        <dbReference type="Proteomes" id="UP000288216"/>
    </source>
</evidence>
<name>A0A401NQ94_SCYTO</name>
<dbReference type="InterPro" id="IPR006821">
    <property type="entry name" value="Intermed_filament_DNA-bd"/>
</dbReference>
<evidence type="ECO:0000256" key="5">
    <source>
        <dbReference type="SAM" id="Coils"/>
    </source>
</evidence>
<keyword evidence="9" id="KW-1185">Reference proteome</keyword>
<dbReference type="PROSITE" id="PS51842">
    <property type="entry name" value="IF_ROD_2"/>
    <property type="match status" value="1"/>
</dbReference>
<reference evidence="8 9" key="1">
    <citation type="journal article" date="2018" name="Nat. Ecol. Evol.">
        <title>Shark genomes provide insights into elasmobranch evolution and the origin of vertebrates.</title>
        <authorList>
            <person name="Hara Y"/>
            <person name="Yamaguchi K"/>
            <person name="Onimaru K"/>
            <person name="Kadota M"/>
            <person name="Koyanagi M"/>
            <person name="Keeley SD"/>
            <person name="Tatsumi K"/>
            <person name="Tanaka K"/>
            <person name="Motone F"/>
            <person name="Kageyama Y"/>
            <person name="Nozu R"/>
            <person name="Adachi N"/>
            <person name="Nishimura O"/>
            <person name="Nakagawa R"/>
            <person name="Tanegashima C"/>
            <person name="Kiyatake I"/>
            <person name="Matsumoto R"/>
            <person name="Murakumo K"/>
            <person name="Nishida K"/>
            <person name="Terakita A"/>
            <person name="Kuratani S"/>
            <person name="Sato K"/>
            <person name="Hyodo S Kuraku.S."/>
        </authorList>
    </citation>
    <scope>NUCLEOTIDE SEQUENCE [LARGE SCALE GENOMIC DNA]</scope>
</reference>
<dbReference type="GO" id="GO:0005882">
    <property type="term" value="C:intermediate filament"/>
    <property type="evidence" value="ECO:0007669"/>
    <property type="project" value="UniProtKB-KW"/>
</dbReference>
<dbReference type="Pfam" id="PF04732">
    <property type="entry name" value="Filament_head"/>
    <property type="match status" value="1"/>
</dbReference>
<feature type="coiled-coil region" evidence="5">
    <location>
        <begin position="83"/>
        <end position="120"/>
    </location>
</feature>
<evidence type="ECO:0000259" key="7">
    <source>
        <dbReference type="PROSITE" id="PS51842"/>
    </source>
</evidence>
<evidence type="ECO:0000256" key="1">
    <source>
        <dbReference type="ARBA" id="ARBA00022754"/>
    </source>
</evidence>
<dbReference type="OMA" id="HAPACTI"/>
<dbReference type="SMART" id="SM01391">
    <property type="entry name" value="Filament"/>
    <property type="match status" value="1"/>
</dbReference>
<dbReference type="Gene3D" id="1.20.5.1160">
    <property type="entry name" value="Vasodilator-stimulated phosphoprotein"/>
    <property type="match status" value="1"/>
</dbReference>
<comment type="caution">
    <text evidence="8">The sequence shown here is derived from an EMBL/GenBank/DDBJ whole genome shotgun (WGS) entry which is preliminary data.</text>
</comment>
<comment type="similarity">
    <text evidence="3 4">Belongs to the intermediate filament family.</text>
</comment>
<feature type="coiled-coil region" evidence="5">
    <location>
        <begin position="308"/>
        <end position="353"/>
    </location>
</feature>
<dbReference type="InterPro" id="IPR050405">
    <property type="entry name" value="Intermediate_filament"/>
</dbReference>
<dbReference type="InterPro" id="IPR018039">
    <property type="entry name" value="IF_conserved"/>
</dbReference>
<dbReference type="PANTHER" id="PTHR45652">
    <property type="entry name" value="GLIAL FIBRILLARY ACIDIC PROTEIN"/>
    <property type="match status" value="1"/>
</dbReference>
<evidence type="ECO:0000256" key="6">
    <source>
        <dbReference type="SAM" id="MobiDB-lite"/>
    </source>
</evidence>
<evidence type="ECO:0000313" key="8">
    <source>
        <dbReference type="EMBL" id="GCB63035.1"/>
    </source>
</evidence>
<feature type="coiled-coil region" evidence="5">
    <location>
        <begin position="206"/>
        <end position="233"/>
    </location>
</feature>
<sequence>MSYAAECYHSSFRRVLGDAPQAKGVRWGSGGRVPAPRGAPPPSSMRGDCYSPSSASWDSFELSQCSAVNNEFKIIRTTEKEQLQGLNDRLAGYIDTVRQLEQQKRALEAEVRLLRRQQAEPCRLGQLREQEIRDLRARLEGLGHDQRRLQMDCRQLQDCLSRLRQAQEQEEGLRWQAHSDLLTSRQQADRAYLARLQQEKRVESLLDEITFLKKIHQEELAELEAALQASQVSVEVDVSKPDLSSALKEIRSQYEAIASKNQQRADGWYESKFANLTGSAAGGSEAVRAAREEIVDYRRQLQTRTVEIEAFKSTNASLMKQLQEMQDRHQGEVSNLQENIGQLENTLGSTKNEMSHHLREYQDLLNVKMALDIEIAAYRKLLEGEETRLSTVGSDIPAFLSSTYSYSSTIMSGAKTFSATSIKKGRGGDATGKTAASRKNRISLGDKPGRVQSKS</sequence>
<dbReference type="STRING" id="75743.A0A401NQ94"/>
<dbReference type="PANTHER" id="PTHR45652:SF13">
    <property type="entry name" value="NEUROFILAMENT LIGHT POLYPEPTIDE"/>
    <property type="match status" value="1"/>
</dbReference>
<dbReference type="EMBL" id="BFAA01005293">
    <property type="protein sequence ID" value="GCB63035.1"/>
    <property type="molecule type" value="Genomic_DNA"/>
</dbReference>
<keyword evidence="2 5" id="KW-0175">Coiled coil</keyword>
<protein>
    <recommendedName>
        <fullName evidence="7">IF rod domain-containing protein</fullName>
    </recommendedName>
</protein>
<evidence type="ECO:0000256" key="4">
    <source>
        <dbReference type="RuleBase" id="RU000685"/>
    </source>
</evidence>
<organism evidence="8 9">
    <name type="scientific">Scyliorhinus torazame</name>
    <name type="common">Cloudy catshark</name>
    <name type="synonym">Catulus torazame</name>
    <dbReference type="NCBI Taxonomy" id="75743"/>
    <lineage>
        <taxon>Eukaryota</taxon>
        <taxon>Metazoa</taxon>
        <taxon>Chordata</taxon>
        <taxon>Craniata</taxon>
        <taxon>Vertebrata</taxon>
        <taxon>Chondrichthyes</taxon>
        <taxon>Elasmobranchii</taxon>
        <taxon>Galeomorphii</taxon>
        <taxon>Galeoidea</taxon>
        <taxon>Carcharhiniformes</taxon>
        <taxon>Scyliorhinidae</taxon>
        <taxon>Scyliorhinus</taxon>
    </lineage>
</organism>